<dbReference type="NCBIfam" id="NF002486">
    <property type="entry name" value="PRK01752.1"/>
    <property type="match status" value="1"/>
</dbReference>
<dbReference type="InterPro" id="IPR032710">
    <property type="entry name" value="NTF2-like_dom_sf"/>
</dbReference>
<dbReference type="InterPro" id="IPR004027">
    <property type="entry name" value="SEC_C_motif"/>
</dbReference>
<dbReference type="AlphaFoldDB" id="A0A3B1AR22"/>
<proteinExistence type="predicted"/>
<sequence>MDSCPCGSGKDYDFCCGPLHVGTKVADSAEALMRSRYSAYAKGEFVYLSDSLHPDHRNDHDPAATQRWAANSDWIKLVVAEVAEKDDEGTVEFIATYRDKGIIQAHHEVAQFKCEDGRWYYVDGKLVPPETQRLETPKVGRNEPCTCGSGKKYKKCCGR</sequence>
<dbReference type="Pfam" id="PF17775">
    <property type="entry name" value="YchJ_M-like"/>
    <property type="match status" value="1"/>
</dbReference>
<feature type="domain" description="YchJ-like middle NTF2-like" evidence="1">
    <location>
        <begin position="28"/>
        <end position="124"/>
    </location>
</feature>
<protein>
    <submittedName>
        <fullName evidence="2">UPF0225 protein YchJ</fullName>
    </submittedName>
</protein>
<organism evidence="2">
    <name type="scientific">hydrothermal vent metagenome</name>
    <dbReference type="NCBI Taxonomy" id="652676"/>
    <lineage>
        <taxon>unclassified sequences</taxon>
        <taxon>metagenomes</taxon>
        <taxon>ecological metagenomes</taxon>
    </lineage>
</organism>
<dbReference type="SUPFAM" id="SSF54427">
    <property type="entry name" value="NTF2-like"/>
    <property type="match status" value="1"/>
</dbReference>
<evidence type="ECO:0000259" key="1">
    <source>
        <dbReference type="Pfam" id="PF17775"/>
    </source>
</evidence>
<gene>
    <name evidence="2" type="ORF">MNBD_GAMMA26-563</name>
</gene>
<evidence type="ECO:0000313" key="2">
    <source>
        <dbReference type="EMBL" id="VAX08399.1"/>
    </source>
</evidence>
<dbReference type="PANTHER" id="PTHR33747:SF1">
    <property type="entry name" value="ADENYLATE CYCLASE-ASSOCIATED CAP C-TERMINAL DOMAIN-CONTAINING PROTEIN"/>
    <property type="match status" value="1"/>
</dbReference>
<dbReference type="Pfam" id="PF02810">
    <property type="entry name" value="SEC-C"/>
    <property type="match status" value="1"/>
</dbReference>
<dbReference type="Gene3D" id="3.10.450.50">
    <property type="match status" value="1"/>
</dbReference>
<dbReference type="PANTHER" id="PTHR33747">
    <property type="entry name" value="UPF0225 PROTEIN SCO1677"/>
    <property type="match status" value="1"/>
</dbReference>
<name>A0A3B1AR22_9ZZZZ</name>
<dbReference type="InterPro" id="IPR048469">
    <property type="entry name" value="YchJ-like_M"/>
</dbReference>
<reference evidence="2" key="1">
    <citation type="submission" date="2018-06" db="EMBL/GenBank/DDBJ databases">
        <authorList>
            <person name="Zhirakovskaya E."/>
        </authorList>
    </citation>
    <scope>NUCLEOTIDE SEQUENCE</scope>
</reference>
<accession>A0A3B1AR22</accession>
<dbReference type="EMBL" id="UOFX01000035">
    <property type="protein sequence ID" value="VAX08399.1"/>
    <property type="molecule type" value="Genomic_DNA"/>
</dbReference>
<dbReference type="SUPFAM" id="SSF103642">
    <property type="entry name" value="Sec-C motif"/>
    <property type="match status" value="1"/>
</dbReference>